<organism evidence="2 3">
    <name type="scientific">Dokdonia sinensis</name>
    <dbReference type="NCBI Taxonomy" id="2479847"/>
    <lineage>
        <taxon>Bacteria</taxon>
        <taxon>Pseudomonadati</taxon>
        <taxon>Bacteroidota</taxon>
        <taxon>Flavobacteriia</taxon>
        <taxon>Flavobacteriales</taxon>
        <taxon>Flavobacteriaceae</taxon>
        <taxon>Dokdonia</taxon>
    </lineage>
</organism>
<dbReference type="RefSeq" id="WP_121915859.1">
    <property type="nucleotide sequence ID" value="NZ_REFV01000001.1"/>
</dbReference>
<evidence type="ECO:0000256" key="1">
    <source>
        <dbReference type="SAM" id="MobiDB-lite"/>
    </source>
</evidence>
<feature type="compositionally biased region" description="Acidic residues" evidence="1">
    <location>
        <begin position="121"/>
        <end position="137"/>
    </location>
</feature>
<dbReference type="OrthoDB" id="1159446at2"/>
<gene>
    <name evidence="2" type="ORF">EAX61_01405</name>
</gene>
<proteinExistence type="predicted"/>
<dbReference type="PROSITE" id="PS51257">
    <property type="entry name" value="PROKAR_LIPOPROTEIN"/>
    <property type="match status" value="1"/>
</dbReference>
<keyword evidence="3" id="KW-1185">Reference proteome</keyword>
<comment type="caution">
    <text evidence="2">The sequence shown here is derived from an EMBL/GenBank/DDBJ whole genome shotgun (WGS) entry which is preliminary data.</text>
</comment>
<name>A0A3M0GHC6_9FLAO</name>
<accession>A0A3M0GHC6</accession>
<evidence type="ECO:0000313" key="2">
    <source>
        <dbReference type="EMBL" id="RMB64064.1"/>
    </source>
</evidence>
<evidence type="ECO:0000313" key="3">
    <source>
        <dbReference type="Proteomes" id="UP000281985"/>
    </source>
</evidence>
<dbReference type="Proteomes" id="UP000281985">
    <property type="component" value="Unassembled WGS sequence"/>
</dbReference>
<dbReference type="EMBL" id="REFV01000001">
    <property type="protein sequence ID" value="RMB64064.1"/>
    <property type="molecule type" value="Genomic_DNA"/>
</dbReference>
<reference evidence="2 3" key="1">
    <citation type="submission" date="2018-10" db="EMBL/GenBank/DDBJ databases">
        <title>Dokdonia luteus sp. nov., isolated from sea water.</title>
        <authorList>
            <person name="Zhou L.Y."/>
            <person name="Du Z.J."/>
        </authorList>
    </citation>
    <scope>NUCLEOTIDE SEQUENCE [LARGE SCALE GENOMIC DNA]</scope>
    <source>
        <strain evidence="2 3">SH27</strain>
    </source>
</reference>
<evidence type="ECO:0008006" key="4">
    <source>
        <dbReference type="Google" id="ProtNLM"/>
    </source>
</evidence>
<dbReference type="AlphaFoldDB" id="A0A3M0GHC6"/>
<sequence length="303" mass="33461">MKNLVCAFFVLFFLSCDDGDIIVTTFDFEEQTLERCTDFDFVFFKINDDVNEALLLQFDTSAPFLQEPGTYTASISPGGTVTYRRFDSSIGNDYFCTVVPPTSPRVLEEFISTVGTVNIETEGDFEDGDGIPSDIEDTSVAGNQDTDGDGILDIRDLDDDGDNVPTINEGVVYDAETGTFTSLLDTDGDGIPNYLDTDDDGDGIPTINEDANADLNPINDISDGNTDMIPDYLNENVRTQVDSTLLNYREHTYRLINVSVRLGVTNLEFRNSAGEQVIRDIRNVGFGEYTAPTRTITEQPDLN</sequence>
<feature type="region of interest" description="Disordered" evidence="1">
    <location>
        <begin position="121"/>
        <end position="149"/>
    </location>
</feature>
<protein>
    <recommendedName>
        <fullName evidence="4">Calcium-binding protein</fullName>
    </recommendedName>
</protein>